<keyword evidence="8" id="KW-0472">Membrane</keyword>
<feature type="compositionally biased region" description="Low complexity" evidence="7">
    <location>
        <begin position="332"/>
        <end position="357"/>
    </location>
</feature>
<sequence length="393" mass="43250">MDLKNLKEFKEYTRIKKIDVRKWLLRGHAPLYTFILIVFAAAVVFMFSTIHSMFNNENTSDNPSDEVSVSTETTGYIADNQSYMLAINKSKNYLIVYKMDATGEFTNIFQIFRCSVPQSLATGETSITDKFIWKMFDSNVYGHYTVQFGNNAYLHSVPYTKQDTMTLIVSAYNNLGKSSSVGSVALTAADAKWIYENCGLNTKVKVYEDSTENFDNRLSELTTLAADAKYDPTDQGAVNNAENNIVNTKIAYMTGTRDCTVALNSDFDIWTGVYAKDVNNNDITSYITATGSVDTSTPGVYKVIYFLNDSFGTNLKYYRYVTVTDEAESTVPAETTAPATAAATQPAQPDTTTPAPTNSQPVTAVTEASTSSNSTNNGSDNKSQINPTGSTVQ</sequence>
<feature type="domain" description="L,D-TPase catalytic" evidence="9">
    <location>
        <begin position="83"/>
        <end position="207"/>
    </location>
</feature>
<evidence type="ECO:0000259" key="9">
    <source>
        <dbReference type="PROSITE" id="PS52029"/>
    </source>
</evidence>
<dbReference type="SUPFAM" id="SSF141523">
    <property type="entry name" value="L,D-transpeptidase catalytic domain-like"/>
    <property type="match status" value="1"/>
</dbReference>
<comment type="pathway">
    <text evidence="1 6">Cell wall biogenesis; peptidoglycan biosynthesis.</text>
</comment>
<dbReference type="InterPro" id="IPR038063">
    <property type="entry name" value="Transpep_catalytic_dom"/>
</dbReference>
<feature type="compositionally biased region" description="Polar residues" evidence="7">
    <location>
        <begin position="358"/>
        <end position="368"/>
    </location>
</feature>
<feature type="transmembrane region" description="Helical" evidence="8">
    <location>
        <begin position="31"/>
        <end position="54"/>
    </location>
</feature>
<dbReference type="InterPro" id="IPR032179">
    <property type="entry name" value="Cry22Aa_Ig-like"/>
</dbReference>
<feature type="compositionally biased region" description="Polar residues" evidence="7">
    <location>
        <begin position="384"/>
        <end position="393"/>
    </location>
</feature>
<dbReference type="Gene3D" id="2.40.440.10">
    <property type="entry name" value="L,D-transpeptidase catalytic domain-like"/>
    <property type="match status" value="1"/>
</dbReference>
<dbReference type="PROSITE" id="PS52029">
    <property type="entry name" value="LD_TPASE"/>
    <property type="match status" value="1"/>
</dbReference>
<name>A0ABV1H8M8_9FIRM</name>
<keyword evidence="3 6" id="KW-0133">Cell shape</keyword>
<evidence type="ECO:0000256" key="6">
    <source>
        <dbReference type="PROSITE-ProRule" id="PRU01373"/>
    </source>
</evidence>
<dbReference type="Proteomes" id="UP001546774">
    <property type="component" value="Unassembled WGS sequence"/>
</dbReference>
<keyword evidence="11" id="KW-1185">Reference proteome</keyword>
<evidence type="ECO:0000256" key="8">
    <source>
        <dbReference type="SAM" id="Phobius"/>
    </source>
</evidence>
<keyword evidence="8" id="KW-1133">Transmembrane helix</keyword>
<proteinExistence type="predicted"/>
<reference evidence="10" key="1">
    <citation type="submission" date="2024-03" db="EMBL/GenBank/DDBJ databases">
        <title>Human intestinal bacterial collection.</title>
        <authorList>
            <person name="Pauvert C."/>
            <person name="Hitch T.C.A."/>
            <person name="Clavel T."/>
        </authorList>
    </citation>
    <scope>NUCLEOTIDE SEQUENCE [LARGE SCALE GENOMIC DNA]</scope>
    <source>
        <strain evidence="10">CLA-AA-H89B</strain>
    </source>
</reference>
<evidence type="ECO:0000256" key="4">
    <source>
        <dbReference type="ARBA" id="ARBA00022984"/>
    </source>
</evidence>
<keyword evidence="4 6" id="KW-0573">Peptidoglycan synthesis</keyword>
<feature type="compositionally biased region" description="Low complexity" evidence="7">
    <location>
        <begin position="369"/>
        <end position="383"/>
    </location>
</feature>
<gene>
    <name evidence="10" type="ORF">WMO37_13785</name>
</gene>
<keyword evidence="5 6" id="KW-0961">Cell wall biogenesis/degradation</keyword>
<evidence type="ECO:0000256" key="2">
    <source>
        <dbReference type="ARBA" id="ARBA00022679"/>
    </source>
</evidence>
<comment type="caution">
    <text evidence="6">Lacks conserved residue(s) required for the propagation of feature annotation.</text>
</comment>
<keyword evidence="8" id="KW-0812">Transmembrane</keyword>
<dbReference type="InterPro" id="IPR005490">
    <property type="entry name" value="LD_TPept_cat_dom"/>
</dbReference>
<feature type="region of interest" description="Disordered" evidence="7">
    <location>
        <begin position="331"/>
        <end position="393"/>
    </location>
</feature>
<evidence type="ECO:0000256" key="3">
    <source>
        <dbReference type="ARBA" id="ARBA00022960"/>
    </source>
</evidence>
<comment type="caution">
    <text evidence="10">The sequence shown here is derived from an EMBL/GenBank/DDBJ whole genome shotgun (WGS) entry which is preliminary data.</text>
</comment>
<dbReference type="Pfam" id="PF16403">
    <property type="entry name" value="Bact_surface_Ig-like"/>
    <property type="match status" value="1"/>
</dbReference>
<evidence type="ECO:0000256" key="7">
    <source>
        <dbReference type="SAM" id="MobiDB-lite"/>
    </source>
</evidence>
<evidence type="ECO:0000313" key="10">
    <source>
        <dbReference type="EMBL" id="MEQ2556063.1"/>
    </source>
</evidence>
<dbReference type="EMBL" id="JBBMFS010000016">
    <property type="protein sequence ID" value="MEQ2556063.1"/>
    <property type="molecule type" value="Genomic_DNA"/>
</dbReference>
<dbReference type="Gene3D" id="2.60.40.10">
    <property type="entry name" value="Immunoglobulins"/>
    <property type="match status" value="1"/>
</dbReference>
<accession>A0ABV1H8M8</accession>
<dbReference type="CDD" id="cd16913">
    <property type="entry name" value="YkuD_like"/>
    <property type="match status" value="1"/>
</dbReference>
<evidence type="ECO:0000256" key="1">
    <source>
        <dbReference type="ARBA" id="ARBA00004752"/>
    </source>
</evidence>
<keyword evidence="2" id="KW-0808">Transferase</keyword>
<evidence type="ECO:0000256" key="5">
    <source>
        <dbReference type="ARBA" id="ARBA00023316"/>
    </source>
</evidence>
<protein>
    <submittedName>
        <fullName evidence="10">Immunoglobulin-like domain-containing protein</fullName>
    </submittedName>
</protein>
<dbReference type="Pfam" id="PF03734">
    <property type="entry name" value="YkuD"/>
    <property type="match status" value="1"/>
</dbReference>
<evidence type="ECO:0000313" key="11">
    <source>
        <dbReference type="Proteomes" id="UP001546774"/>
    </source>
</evidence>
<organism evidence="10 11">
    <name type="scientific">Lachnospira intestinalis</name>
    <dbReference type="NCBI Taxonomy" id="3133158"/>
    <lineage>
        <taxon>Bacteria</taxon>
        <taxon>Bacillati</taxon>
        <taxon>Bacillota</taxon>
        <taxon>Clostridia</taxon>
        <taxon>Lachnospirales</taxon>
        <taxon>Lachnospiraceae</taxon>
        <taxon>Lachnospira</taxon>
    </lineage>
</organism>
<dbReference type="InterPro" id="IPR013783">
    <property type="entry name" value="Ig-like_fold"/>
</dbReference>